<dbReference type="EMBL" id="BRYB01000284">
    <property type="protein sequence ID" value="GMI26965.1"/>
    <property type="molecule type" value="Genomic_DNA"/>
</dbReference>
<feature type="non-terminal residue" evidence="1">
    <location>
        <position position="1"/>
    </location>
</feature>
<evidence type="ECO:0000313" key="1">
    <source>
        <dbReference type="EMBL" id="GMI26965.1"/>
    </source>
</evidence>
<evidence type="ECO:0000313" key="2">
    <source>
        <dbReference type="Proteomes" id="UP001165060"/>
    </source>
</evidence>
<sequence>GAIGFTLLGPVGATLGAGFLNYASKVDDDEVGTAVKNASRTALELYNYLAGLNERYDLLIKAQDALAASYEKIKDQGNVDPETLERVEEALAQTTSKVKEANDEYDLVDAGLKVLGVLGDLTEKGVAKAIELNDQYDLTDKAKAKLAEALEKVREKV</sequence>
<gene>
    <name evidence="1" type="ORF">TeGR_g5907</name>
</gene>
<name>A0ABQ6MIE0_9STRA</name>
<keyword evidence="2" id="KW-1185">Reference proteome</keyword>
<organism evidence="1 2">
    <name type="scientific">Tetraparma gracilis</name>
    <dbReference type="NCBI Taxonomy" id="2962635"/>
    <lineage>
        <taxon>Eukaryota</taxon>
        <taxon>Sar</taxon>
        <taxon>Stramenopiles</taxon>
        <taxon>Ochrophyta</taxon>
        <taxon>Bolidophyceae</taxon>
        <taxon>Parmales</taxon>
        <taxon>Triparmaceae</taxon>
        <taxon>Tetraparma</taxon>
    </lineage>
</organism>
<proteinExistence type="predicted"/>
<reference evidence="1 2" key="1">
    <citation type="journal article" date="2023" name="Commun. Biol.">
        <title>Genome analysis of Parmales, the sister group of diatoms, reveals the evolutionary specialization of diatoms from phago-mixotrophs to photoautotrophs.</title>
        <authorList>
            <person name="Ban H."/>
            <person name="Sato S."/>
            <person name="Yoshikawa S."/>
            <person name="Yamada K."/>
            <person name="Nakamura Y."/>
            <person name="Ichinomiya M."/>
            <person name="Sato N."/>
            <person name="Blanc-Mathieu R."/>
            <person name="Endo H."/>
            <person name="Kuwata A."/>
            <person name="Ogata H."/>
        </authorList>
    </citation>
    <scope>NUCLEOTIDE SEQUENCE [LARGE SCALE GENOMIC DNA]</scope>
</reference>
<comment type="caution">
    <text evidence="1">The sequence shown here is derived from an EMBL/GenBank/DDBJ whole genome shotgun (WGS) entry which is preliminary data.</text>
</comment>
<accession>A0ABQ6MIE0</accession>
<dbReference type="Proteomes" id="UP001165060">
    <property type="component" value="Unassembled WGS sequence"/>
</dbReference>
<protein>
    <submittedName>
        <fullName evidence="1">Uncharacterized protein</fullName>
    </submittedName>
</protein>